<name>A0A1H6NPN8_9PSED</name>
<dbReference type="OrthoDB" id="6637739at2"/>
<accession>A0A1H6NPN8</accession>
<dbReference type="Pfam" id="PF14130">
    <property type="entry name" value="Cap4_nuclease"/>
    <property type="match status" value="1"/>
</dbReference>
<dbReference type="EMBL" id="LT629972">
    <property type="protein sequence ID" value="SEI17977.1"/>
    <property type="molecule type" value="Genomic_DNA"/>
</dbReference>
<feature type="domain" description="CD-NTase associated protein 4-like DNA endonuclease" evidence="1">
    <location>
        <begin position="13"/>
        <end position="229"/>
    </location>
</feature>
<organism evidence="2 3">
    <name type="scientific">Pseudomonas asplenii</name>
    <dbReference type="NCBI Taxonomy" id="53407"/>
    <lineage>
        <taxon>Bacteria</taxon>
        <taxon>Pseudomonadati</taxon>
        <taxon>Pseudomonadota</taxon>
        <taxon>Gammaproteobacteria</taxon>
        <taxon>Pseudomonadales</taxon>
        <taxon>Pseudomonadaceae</taxon>
        <taxon>Pseudomonas</taxon>
    </lineage>
</organism>
<dbReference type="InterPro" id="IPR025382">
    <property type="entry name" value="Cap4-like_endonuclease_dom"/>
</dbReference>
<protein>
    <recommendedName>
        <fullName evidence="1">CD-NTase associated protein 4-like DNA endonuclease domain-containing protein</fullName>
    </recommendedName>
</protein>
<sequence length="385" mass="43513">MKLHEVKARELDGRDTIHRFKAQFKAASLECLALLESSSVERVFCDFHEDYVVKLVDDTTPRYKFVQVKTKAKQNHLYNILEIFGIKKRTKNNEHDLANSFAGKLLLHIESFGNACLSVAICTNVNFDDDVEALIADANSGVVSSKNTPTLISETKKLIPSLSTKTDQDILAFLSHLSLDPRKQILNEEDDSFLSNAHSKIYKYSEINLHPKQIQKIIIQLLSLIEDKSSYKLDGTITEDILNEKASVAIDDLLDILALSRSAYHVLRSGGDPNAVKSVSILQRMLQRNNFKEDTINSFAGFKSRWEAWYRVNRHSIQEFTLLKMQSKIGELAEKLSSGRVDMDTITNAIESLREDLYRISGRADLDDGLVFGAVLSDMVKEELL</sequence>
<reference evidence="2 3" key="1">
    <citation type="submission" date="2016-10" db="EMBL/GenBank/DDBJ databases">
        <authorList>
            <person name="de Groot N.N."/>
        </authorList>
    </citation>
    <scope>NUCLEOTIDE SEQUENCE [LARGE SCALE GENOMIC DNA]</scope>
    <source>
        <strain evidence="2 3">LMG 2158</strain>
    </source>
</reference>
<dbReference type="RefSeq" id="WP_029531265.1">
    <property type="nucleotide sequence ID" value="NZ_LT629972.1"/>
</dbReference>
<evidence type="ECO:0000313" key="2">
    <source>
        <dbReference type="EMBL" id="SEI17977.1"/>
    </source>
</evidence>
<dbReference type="Proteomes" id="UP000182272">
    <property type="component" value="Chromosome I"/>
</dbReference>
<proteinExistence type="predicted"/>
<evidence type="ECO:0000259" key="1">
    <source>
        <dbReference type="Pfam" id="PF14130"/>
    </source>
</evidence>
<evidence type="ECO:0000313" key="3">
    <source>
        <dbReference type="Proteomes" id="UP000182272"/>
    </source>
</evidence>
<gene>
    <name evidence="2" type="ORF">SAMN05216581_3499</name>
</gene>
<dbReference type="AlphaFoldDB" id="A0A1H6NPN8"/>
<dbReference type="GO" id="GO:0004518">
    <property type="term" value="F:nuclease activity"/>
    <property type="evidence" value="ECO:0007669"/>
    <property type="project" value="InterPro"/>
</dbReference>